<evidence type="ECO:0000256" key="1">
    <source>
        <dbReference type="ARBA" id="ARBA00093770"/>
    </source>
</evidence>
<sequence length="192" mass="21514">MSELFPIIENVKVDLKSLISIKHKCDPGVCKGKISCCAEYEVCMEEKEVNRIIAHIPQAAGFAPQLIDNSSYRNIFDETDDGHITIDVDEDNQCLFAWRNSNGEILCSLHSHAIKNNLSFYDTKPGSCSLWPLAIYDGSPEILTVQEDAFGFDCNKKQKPEKAELDKEISSIIKNVYGEKMLVGINHAISKM</sequence>
<evidence type="ECO:0000313" key="3">
    <source>
        <dbReference type="Proteomes" id="UP000030652"/>
    </source>
</evidence>
<dbReference type="AlphaFoldDB" id="A0A0B0EQJ1"/>
<proteinExistence type="inferred from homology"/>
<comment type="similarity">
    <text evidence="1">Belongs to the Rv0495c family.</text>
</comment>
<evidence type="ECO:0008006" key="4">
    <source>
        <dbReference type="Google" id="ProtNLM"/>
    </source>
</evidence>
<name>A0A0B0EQJ1_9BACT</name>
<organism evidence="2 3">
    <name type="scientific">Candidatus Scalindua brodae</name>
    <dbReference type="NCBI Taxonomy" id="237368"/>
    <lineage>
        <taxon>Bacteria</taxon>
        <taxon>Pseudomonadati</taxon>
        <taxon>Planctomycetota</taxon>
        <taxon>Candidatus Brocadiia</taxon>
        <taxon>Candidatus Brocadiales</taxon>
        <taxon>Candidatus Scalinduaceae</taxon>
        <taxon>Candidatus Scalindua</taxon>
    </lineage>
</organism>
<dbReference type="Proteomes" id="UP000030652">
    <property type="component" value="Unassembled WGS sequence"/>
</dbReference>
<protein>
    <recommendedName>
        <fullName evidence="4">Flagellin N-methylase</fullName>
    </recommendedName>
</protein>
<dbReference type="InterPro" id="IPR021458">
    <property type="entry name" value="Rv0495c"/>
</dbReference>
<dbReference type="Pfam" id="PF11307">
    <property type="entry name" value="DUF3109"/>
    <property type="match status" value="1"/>
</dbReference>
<comment type="caution">
    <text evidence="2">The sequence shown here is derived from an EMBL/GenBank/DDBJ whole genome shotgun (WGS) entry which is preliminary data.</text>
</comment>
<accession>A0A0B0EQJ1</accession>
<reference evidence="2 3" key="1">
    <citation type="submission" date="2014-10" db="EMBL/GenBank/DDBJ databases">
        <title>Draft genome of anammox bacterium scalindua brodae, obtained using differential coverage binning of sequence data from two enrichment reactors.</title>
        <authorList>
            <person name="Speth D.R."/>
            <person name="Russ L."/>
            <person name="Kartal B."/>
            <person name="Op den Camp H.J."/>
            <person name="Dutilh B.E."/>
            <person name="Jetten M.S."/>
        </authorList>
    </citation>
    <scope>NUCLEOTIDE SEQUENCE [LARGE SCALE GENOMIC DNA]</scope>
    <source>
        <strain evidence="2">RU1</strain>
    </source>
</reference>
<gene>
    <name evidence="2" type="ORF">SCABRO_00087</name>
</gene>
<evidence type="ECO:0000313" key="2">
    <source>
        <dbReference type="EMBL" id="KHE94146.1"/>
    </source>
</evidence>
<dbReference type="EMBL" id="JRYO01000009">
    <property type="protein sequence ID" value="KHE94146.1"/>
    <property type="molecule type" value="Genomic_DNA"/>
</dbReference>